<evidence type="ECO:0000256" key="1">
    <source>
        <dbReference type="ARBA" id="ARBA00022737"/>
    </source>
</evidence>
<sequence>MPTEDDEEAFMESLSSQFKFGEEEKAYLRSMRDNPPSEEELGLNDFEDASAGKIYDDEDTRDITTQTDRLDALITKLKSISEAEGLSDDERRTQIRQLLFDPIEGAKGINRGIKSGETLKLSSGEGVARAMPSLLPPASETRIETLSPTFPLENRKARRRNLETSLDLDDFLPAARVHINTLQNALFEAAKKPEGRGRHAAGLRKTIWSSYLMCRSTLLSRPENVPLRIWSGIWNVLLIADPSEYYDRMAHLKYLGDDICKVGIRMDTTQKLLYIEALLAQGEIEIAAHYWENLEEQVKMTDHMKQWWKLGVNIFCHRGRIDRALHMASLILRDTQDIDDYRVLLPIIQACFVSPHKYGAHMAWALYIRLKVYVGPQMVMNDYDIITLTFLEAKRPDLALGAFKDMMLPPNMMSGHDSTMLYRALATTEGPLESLTISEKELALQNLPALVSLPREFKNKYFFGSWLKKLIGEGQLVAAKKVLDFTSEIGICPDARHMNGLIGALFREGTEKSDTLAKEMAWDMINARLAFVKLRDMENTLEGPVRPIAAKMDMLSGTGVARTLSQKLIPNATIETFCILISQYRRLQKHEILLQLFDTLREAKIPPNAQFMNDLLAMDSKAHKRQWAWNTYLSMTKAGSVRPNYQTFSLLYSLAHQSLDPVYQGRALAQNRFASPQKLFGEMMKHKESLDRDGAIPRELYDAIILSFSYAQDQPGTAVALRALQKHFGALPNEQTARSIILQLARLGQTNQKTPKGIRNRRFNIRSQETKERISQVSRILQKLTHDRAEALEQQGIAVEELSEEEKLEEALLVLSELLRHAFQSMTADENRQIYTASGLAKAAAEVMGVPDCVPWEERDDEMV</sequence>
<reference evidence="2 3" key="1">
    <citation type="submission" date="2018-05" db="EMBL/GenBank/DDBJ databases">
        <title>Genome sequencing and assembly of the regulated plant pathogen Lachnellula willkommii and related sister species for the development of diagnostic species identification markers.</title>
        <authorList>
            <person name="Giroux E."/>
            <person name="Bilodeau G."/>
        </authorList>
    </citation>
    <scope>NUCLEOTIDE SEQUENCE [LARGE SCALE GENOMIC DNA]</scope>
    <source>
        <strain evidence="2 3">CBS 268.59</strain>
    </source>
</reference>
<organism evidence="2 3">
    <name type="scientific">Lachnellula suecica</name>
    <dbReference type="NCBI Taxonomy" id="602035"/>
    <lineage>
        <taxon>Eukaryota</taxon>
        <taxon>Fungi</taxon>
        <taxon>Dikarya</taxon>
        <taxon>Ascomycota</taxon>
        <taxon>Pezizomycotina</taxon>
        <taxon>Leotiomycetes</taxon>
        <taxon>Helotiales</taxon>
        <taxon>Lachnaceae</taxon>
        <taxon>Lachnellula</taxon>
    </lineage>
</organism>
<dbReference type="Gene3D" id="1.25.40.10">
    <property type="entry name" value="Tetratricopeptide repeat domain"/>
    <property type="match status" value="1"/>
</dbReference>
<dbReference type="EMBL" id="QGMK01001759">
    <property type="protein sequence ID" value="TVY64311.1"/>
    <property type="molecule type" value="Genomic_DNA"/>
</dbReference>
<dbReference type="AlphaFoldDB" id="A0A8T9BYC4"/>
<dbReference type="GO" id="GO:0003729">
    <property type="term" value="F:mRNA binding"/>
    <property type="evidence" value="ECO:0007669"/>
    <property type="project" value="TreeGrafter"/>
</dbReference>
<keyword evidence="1" id="KW-0677">Repeat</keyword>
<name>A0A8T9BYC4_9HELO</name>
<dbReference type="PANTHER" id="PTHR47933">
    <property type="entry name" value="PENTATRICOPEPTIDE REPEAT-CONTAINING PROTEIN 1, MITOCHONDRIAL"/>
    <property type="match status" value="1"/>
</dbReference>
<comment type="caution">
    <text evidence="2">The sequence shown here is derived from an EMBL/GenBank/DDBJ whole genome shotgun (WGS) entry which is preliminary data.</text>
</comment>
<evidence type="ECO:0000313" key="2">
    <source>
        <dbReference type="EMBL" id="TVY64311.1"/>
    </source>
</evidence>
<dbReference type="PANTHER" id="PTHR47933:SF40">
    <property type="entry name" value="PENTATRICOPEPTIDE REPEAT-CONTAINING PROTEIN 1, MITOCHONDRIAL-RELATED"/>
    <property type="match status" value="1"/>
</dbReference>
<dbReference type="InterPro" id="IPR011990">
    <property type="entry name" value="TPR-like_helical_dom_sf"/>
</dbReference>
<evidence type="ECO:0000313" key="3">
    <source>
        <dbReference type="Proteomes" id="UP000469558"/>
    </source>
</evidence>
<proteinExistence type="predicted"/>
<dbReference type="OrthoDB" id="185373at2759"/>
<evidence type="ECO:0008006" key="4">
    <source>
        <dbReference type="Google" id="ProtNLM"/>
    </source>
</evidence>
<dbReference type="InterPro" id="IPR051240">
    <property type="entry name" value="Mito_RNA-Proc/Resp"/>
</dbReference>
<dbReference type="Proteomes" id="UP000469558">
    <property type="component" value="Unassembled WGS sequence"/>
</dbReference>
<gene>
    <name evidence="2" type="ORF">LSUE1_G006205</name>
</gene>
<accession>A0A8T9BYC4</accession>
<protein>
    <recommendedName>
        <fullName evidence="4">Pentatricopeptide repeat-containing protein</fullName>
    </recommendedName>
</protein>
<keyword evidence="3" id="KW-1185">Reference proteome</keyword>